<organism evidence="4 5">
    <name type="scientific">Trifolium pratense</name>
    <name type="common">Red clover</name>
    <dbReference type="NCBI Taxonomy" id="57577"/>
    <lineage>
        <taxon>Eukaryota</taxon>
        <taxon>Viridiplantae</taxon>
        <taxon>Streptophyta</taxon>
        <taxon>Embryophyta</taxon>
        <taxon>Tracheophyta</taxon>
        <taxon>Spermatophyta</taxon>
        <taxon>Magnoliopsida</taxon>
        <taxon>eudicotyledons</taxon>
        <taxon>Gunneridae</taxon>
        <taxon>Pentapetalae</taxon>
        <taxon>rosids</taxon>
        <taxon>fabids</taxon>
        <taxon>Fabales</taxon>
        <taxon>Fabaceae</taxon>
        <taxon>Papilionoideae</taxon>
        <taxon>50 kb inversion clade</taxon>
        <taxon>NPAAA clade</taxon>
        <taxon>Hologalegina</taxon>
        <taxon>IRL clade</taxon>
        <taxon>Trifolieae</taxon>
        <taxon>Trifolium</taxon>
    </lineage>
</organism>
<dbReference type="EMBL" id="ASHM01013288">
    <property type="protein sequence ID" value="PNX95261.1"/>
    <property type="molecule type" value="Genomic_DNA"/>
</dbReference>
<feature type="domain" description="Myb/SANT-like" evidence="3">
    <location>
        <begin position="222"/>
        <end position="311"/>
    </location>
</feature>
<proteinExistence type="predicted"/>
<accession>A0A2K3MWT8</accession>
<sequence length="468" mass="54371">MQSTSVGSKEEGMKVTEEDTHIKLTLKMGHFGSPFVYTMKRSCQFKKLMIDYSDRYSRDFNSVLFSAGRGCIEEEKTPNELHLKDGDIIYTNFRSGNIMLKIKGQDGYEASFEMRFNSRLEKLMDFYCRKYCLEVTEVAFLFNGRFLRADQTPSKRAASVVVGVQDPLRVTKRSVIHCSVILVPNRPGDEIYVVLYDQIDLIELKQKSQMATNVDNSDSKLWPDLETKAFINIMVRKATCGNMSNDDEWDFMTSELNSITNRTYKKEQLKEKMHRLQAMYHEFNSLLQNPEFKWNAETNTFSASAEVWQNYLQAHDKTAQFQKKGCDYYYKWLEIIFNKDNAYGGFRHSDDDIQEVEYATQNGKRKIQVKDRKYRKGSTSCQKGDRHLTSTKPSTARAKSNNGKSLEATSPHVTLDCSITKCVAALEKIEDISDDIYVKALDKFHDPNWREMFIAMSNDRRRGWLFRL</sequence>
<evidence type="ECO:0000313" key="4">
    <source>
        <dbReference type="EMBL" id="PNX95261.1"/>
    </source>
</evidence>
<feature type="domain" description="Rad60/SUMO-like" evidence="2">
    <location>
        <begin position="98"/>
        <end position="153"/>
    </location>
</feature>
<dbReference type="InterPro" id="IPR045026">
    <property type="entry name" value="LIMYB"/>
</dbReference>
<comment type="caution">
    <text evidence="4">The sequence shown here is derived from an EMBL/GenBank/DDBJ whole genome shotgun (WGS) entry which is preliminary data.</text>
</comment>
<dbReference type="Gene3D" id="3.10.20.90">
    <property type="entry name" value="Phosphatidylinositol 3-kinase Catalytic Subunit, Chain A, domain 1"/>
    <property type="match status" value="2"/>
</dbReference>
<dbReference type="PANTHER" id="PTHR47584">
    <property type="match status" value="1"/>
</dbReference>
<dbReference type="Pfam" id="PF12776">
    <property type="entry name" value="Myb_DNA-bind_3"/>
    <property type="match status" value="1"/>
</dbReference>
<evidence type="ECO:0000313" key="5">
    <source>
        <dbReference type="Proteomes" id="UP000236291"/>
    </source>
</evidence>
<protein>
    <submittedName>
        <fullName evidence="4">F-box family protein</fullName>
    </submittedName>
</protein>
<gene>
    <name evidence="4" type="ORF">L195_g018451</name>
</gene>
<dbReference type="CDD" id="cd01763">
    <property type="entry name" value="Ubl_SUMO_like"/>
    <property type="match status" value="1"/>
</dbReference>
<reference evidence="4 5" key="1">
    <citation type="journal article" date="2014" name="Am. J. Bot.">
        <title>Genome assembly and annotation for red clover (Trifolium pratense; Fabaceae).</title>
        <authorList>
            <person name="Istvanek J."/>
            <person name="Jaros M."/>
            <person name="Krenek A."/>
            <person name="Repkova J."/>
        </authorList>
    </citation>
    <scope>NUCLEOTIDE SEQUENCE [LARGE SCALE GENOMIC DNA]</scope>
    <source>
        <strain evidence="5">cv. Tatra</strain>
        <tissue evidence="4">Young leaves</tissue>
    </source>
</reference>
<dbReference type="InterPro" id="IPR022617">
    <property type="entry name" value="Rad60/SUMO-like_dom"/>
</dbReference>
<dbReference type="SUPFAM" id="SSF54236">
    <property type="entry name" value="Ubiquitin-like"/>
    <property type="match status" value="2"/>
</dbReference>
<dbReference type="Proteomes" id="UP000236291">
    <property type="component" value="Unassembled WGS sequence"/>
</dbReference>
<evidence type="ECO:0000259" key="3">
    <source>
        <dbReference type="Pfam" id="PF12776"/>
    </source>
</evidence>
<dbReference type="PANTHER" id="PTHR47584:SF14">
    <property type="entry name" value="L10-INTERACTING MYB DOMAIN-CONTAINING PROTEIN-LIKE"/>
    <property type="match status" value="1"/>
</dbReference>
<evidence type="ECO:0000259" key="2">
    <source>
        <dbReference type="Pfam" id="PF11976"/>
    </source>
</evidence>
<name>A0A2K3MWT8_TRIPR</name>
<dbReference type="Pfam" id="PF11976">
    <property type="entry name" value="Rad60-SLD"/>
    <property type="match status" value="1"/>
</dbReference>
<feature type="region of interest" description="Disordered" evidence="1">
    <location>
        <begin position="377"/>
        <end position="408"/>
    </location>
</feature>
<dbReference type="InterPro" id="IPR024752">
    <property type="entry name" value="Myb/SANT-like_dom"/>
</dbReference>
<feature type="compositionally biased region" description="Polar residues" evidence="1">
    <location>
        <begin position="390"/>
        <end position="408"/>
    </location>
</feature>
<evidence type="ECO:0000256" key="1">
    <source>
        <dbReference type="SAM" id="MobiDB-lite"/>
    </source>
</evidence>
<reference evidence="4 5" key="2">
    <citation type="journal article" date="2017" name="Front. Plant Sci.">
        <title>Gene Classification and Mining of Molecular Markers Useful in Red Clover (Trifolium pratense) Breeding.</title>
        <authorList>
            <person name="Istvanek J."/>
            <person name="Dluhosova J."/>
            <person name="Dluhos P."/>
            <person name="Patkova L."/>
            <person name="Nedelnik J."/>
            <person name="Repkova J."/>
        </authorList>
    </citation>
    <scope>NUCLEOTIDE SEQUENCE [LARGE SCALE GENOMIC DNA]</scope>
    <source>
        <strain evidence="5">cv. Tatra</strain>
        <tissue evidence="4">Young leaves</tissue>
    </source>
</reference>
<dbReference type="InterPro" id="IPR029071">
    <property type="entry name" value="Ubiquitin-like_domsf"/>
</dbReference>
<dbReference type="AlphaFoldDB" id="A0A2K3MWT8"/>